<reference evidence="2 3" key="1">
    <citation type="journal article" date="2003" name="Virology">
        <title>Genome sequence and organization of a nucleopolyhedrovirus isolated from the smaller tea tortrix, Adoxophyes honmai.</title>
        <authorList>
            <person name="Nakai M."/>
            <person name="Goto C."/>
            <person name="Kang W."/>
            <person name="Shikata M."/>
            <person name="Luque T."/>
            <person name="Kunimi Y."/>
        </authorList>
    </citation>
    <scope>NUCLEOTIDE SEQUENCE [LARGE SCALE GENOMIC DNA]</scope>
    <source>
        <strain evidence="2 3">ADN001</strain>
    </source>
</reference>
<dbReference type="KEGG" id="vg:1485738"/>
<evidence type="ECO:0000256" key="1">
    <source>
        <dbReference type="SAM" id="MobiDB-lite"/>
    </source>
</evidence>
<keyword evidence="3" id="KW-1185">Reference proteome</keyword>
<sequence>MAPQTLNEILLKYENSGHNKTRNDILMQSINMYEKKKVPYVLLTSPLYTDDKKSAKRAKKPISNNKYILFNSWYHKIKEDHYPSSSQMWNLMKNKSTEFVNLFDFVEKVGKTVEVHSENDNEADSTPGRKLNETEVINSNTKRMQLYNEFYKLLNNTLENDSAPATHQFYAYTIKGERLTPTKVQTAIYIFKNVLNDNNSKDATQKSSSNVTQTAISSHQSQSSTLKRKKEKDVATIKIKKNKKEFVMVNDYADESQMMSD</sequence>
<feature type="compositionally biased region" description="Polar residues" evidence="1">
    <location>
        <begin position="205"/>
        <end position="225"/>
    </location>
</feature>
<dbReference type="RefSeq" id="NP_818660.1">
    <property type="nucleotide sequence ID" value="NC_004690.1"/>
</dbReference>
<organism evidence="2 3">
    <name type="scientific">Adoxophyes honmai nucleopolyhedrovirus</name>
    <dbReference type="NCBI Taxonomy" id="224399"/>
    <lineage>
        <taxon>Viruses</taxon>
        <taxon>Viruses incertae sedis</taxon>
        <taxon>Naldaviricetes</taxon>
        <taxon>Lefavirales</taxon>
        <taxon>Baculoviridae</taxon>
        <taxon>Alphabaculovirus</taxon>
        <taxon>Alphabaculovirus adhonmai</taxon>
    </lineage>
</organism>
<feature type="region of interest" description="Disordered" evidence="1">
    <location>
        <begin position="199"/>
        <end position="231"/>
    </location>
</feature>
<dbReference type="InterPro" id="IPR007975">
    <property type="entry name" value="Baculo_pp39"/>
</dbReference>
<dbReference type="OrthoDB" id="13554at10239"/>
<proteinExistence type="predicted"/>
<protein>
    <submittedName>
        <fullName evidence="2">39K protein</fullName>
    </submittedName>
</protein>
<accession>Q80LT3</accession>
<dbReference type="EMBL" id="AP006270">
    <property type="protein sequence ID" value="BAC67264.1"/>
    <property type="molecule type" value="Genomic_DNA"/>
</dbReference>
<name>Q80LT3_NPVAH</name>
<evidence type="ECO:0000313" key="3">
    <source>
        <dbReference type="Proteomes" id="UP000232720"/>
    </source>
</evidence>
<dbReference type="Pfam" id="PF05311">
    <property type="entry name" value="Baculo_PP31"/>
    <property type="match status" value="1"/>
</dbReference>
<evidence type="ECO:0000313" key="2">
    <source>
        <dbReference type="EMBL" id="BAC67264.1"/>
    </source>
</evidence>
<organismHost>
    <name type="scientific">Adoxophyes honmai</name>
    <name type="common">Smaller tea tortrix moth</name>
    <dbReference type="NCBI Taxonomy" id="85585"/>
</organismHost>
<dbReference type="Proteomes" id="UP000232720">
    <property type="component" value="Genome"/>
</dbReference>
<dbReference type="GeneID" id="1485738"/>